<proteinExistence type="predicted"/>
<feature type="region of interest" description="Disordered" evidence="1">
    <location>
        <begin position="1"/>
        <end position="28"/>
    </location>
</feature>
<keyword evidence="3" id="KW-1185">Reference proteome</keyword>
<sequence length="221" mass="24914">MTTTAQTSRPTPPHDDTPAQGYGSWVPHDLPYNADFEDSLIPAVLDSNRSSSGIRVIPEDSSEAPVPGQSVRIQDIDLTTLPNLTESSLPIPLSDPRRIYASSIPGINLTHPYGWTEGGPSLDPNLDTFADDFLLNHPDVSNEAQLRAAVDHEVQEHLEVVKERLRARQKAKERNEQIQKEIKTLTDQHDMELRIQQRMQEDQRRKKEAREKKRVERDGGG</sequence>
<evidence type="ECO:0000313" key="2">
    <source>
        <dbReference type="EMBL" id="KAK5165957.1"/>
    </source>
</evidence>
<dbReference type="RefSeq" id="XP_064655969.1">
    <property type="nucleotide sequence ID" value="XM_064806110.1"/>
</dbReference>
<name>A0AAV9P1A8_9PEZI</name>
<dbReference type="AlphaFoldDB" id="A0AAV9P1A8"/>
<evidence type="ECO:0000313" key="3">
    <source>
        <dbReference type="Proteomes" id="UP001337655"/>
    </source>
</evidence>
<protein>
    <submittedName>
        <fullName evidence="2">Uncharacterized protein</fullName>
    </submittedName>
</protein>
<comment type="caution">
    <text evidence="2">The sequence shown here is derived from an EMBL/GenBank/DDBJ whole genome shotgun (WGS) entry which is preliminary data.</text>
</comment>
<dbReference type="Proteomes" id="UP001337655">
    <property type="component" value="Unassembled WGS sequence"/>
</dbReference>
<dbReference type="GeneID" id="89930213"/>
<organism evidence="2 3">
    <name type="scientific">Saxophila tyrrhenica</name>
    <dbReference type="NCBI Taxonomy" id="1690608"/>
    <lineage>
        <taxon>Eukaryota</taxon>
        <taxon>Fungi</taxon>
        <taxon>Dikarya</taxon>
        <taxon>Ascomycota</taxon>
        <taxon>Pezizomycotina</taxon>
        <taxon>Dothideomycetes</taxon>
        <taxon>Dothideomycetidae</taxon>
        <taxon>Mycosphaerellales</taxon>
        <taxon>Extremaceae</taxon>
        <taxon>Saxophila</taxon>
    </lineage>
</organism>
<evidence type="ECO:0000256" key="1">
    <source>
        <dbReference type="SAM" id="MobiDB-lite"/>
    </source>
</evidence>
<dbReference type="EMBL" id="JAVRRT010000015">
    <property type="protein sequence ID" value="KAK5165957.1"/>
    <property type="molecule type" value="Genomic_DNA"/>
</dbReference>
<reference evidence="2 3" key="1">
    <citation type="submission" date="2023-08" db="EMBL/GenBank/DDBJ databases">
        <title>Black Yeasts Isolated from many extreme environments.</title>
        <authorList>
            <person name="Coleine C."/>
            <person name="Stajich J.E."/>
            <person name="Selbmann L."/>
        </authorList>
    </citation>
    <scope>NUCLEOTIDE SEQUENCE [LARGE SCALE GENOMIC DNA]</scope>
    <source>
        <strain evidence="2 3">CCFEE 5935</strain>
    </source>
</reference>
<feature type="region of interest" description="Disordered" evidence="1">
    <location>
        <begin position="198"/>
        <end position="221"/>
    </location>
</feature>
<accession>A0AAV9P1A8</accession>
<gene>
    <name evidence="2" type="ORF">LTR77_008881</name>
</gene>